<evidence type="ECO:0000256" key="5">
    <source>
        <dbReference type="ARBA" id="ARBA00022777"/>
    </source>
</evidence>
<dbReference type="InterPro" id="IPR036890">
    <property type="entry name" value="HATPase_C_sf"/>
</dbReference>
<evidence type="ECO:0000259" key="8">
    <source>
        <dbReference type="PROSITE" id="PS50109"/>
    </source>
</evidence>
<dbReference type="Gene3D" id="3.30.565.10">
    <property type="entry name" value="Histidine kinase-like ATPase, C-terminal domain"/>
    <property type="match status" value="1"/>
</dbReference>
<dbReference type="AlphaFoldDB" id="A0A3E4QB97"/>
<keyword evidence="7" id="KW-0472">Membrane</keyword>
<keyword evidence="6" id="KW-0902">Two-component regulatory system</keyword>
<evidence type="ECO:0000313" key="9">
    <source>
        <dbReference type="EMBL" id="RGK91423.1"/>
    </source>
</evidence>
<keyword evidence="7" id="KW-0812">Transmembrane</keyword>
<evidence type="ECO:0000256" key="3">
    <source>
        <dbReference type="ARBA" id="ARBA00022553"/>
    </source>
</evidence>
<dbReference type="Pfam" id="PF00512">
    <property type="entry name" value="HisKA"/>
    <property type="match status" value="1"/>
</dbReference>
<dbReference type="InterPro" id="IPR003594">
    <property type="entry name" value="HATPase_dom"/>
</dbReference>
<gene>
    <name evidence="9" type="ORF">DXC89_11180</name>
</gene>
<dbReference type="InterPro" id="IPR004358">
    <property type="entry name" value="Sig_transdc_His_kin-like_C"/>
</dbReference>
<evidence type="ECO:0000256" key="2">
    <source>
        <dbReference type="ARBA" id="ARBA00012438"/>
    </source>
</evidence>
<dbReference type="InterPro" id="IPR036097">
    <property type="entry name" value="HisK_dim/P_sf"/>
</dbReference>
<dbReference type="Pfam" id="PF02518">
    <property type="entry name" value="HATPase_c"/>
    <property type="match status" value="1"/>
</dbReference>
<keyword evidence="7" id="KW-1133">Transmembrane helix</keyword>
<dbReference type="FunFam" id="3.30.565.10:FF:000006">
    <property type="entry name" value="Sensor histidine kinase WalK"/>
    <property type="match status" value="1"/>
</dbReference>
<dbReference type="SUPFAM" id="SSF55874">
    <property type="entry name" value="ATPase domain of HSP90 chaperone/DNA topoisomerase II/histidine kinase"/>
    <property type="match status" value="1"/>
</dbReference>
<dbReference type="Proteomes" id="UP000260835">
    <property type="component" value="Unassembled WGS sequence"/>
</dbReference>
<keyword evidence="5 9" id="KW-0418">Kinase</keyword>
<dbReference type="GO" id="GO:0000155">
    <property type="term" value="F:phosphorelay sensor kinase activity"/>
    <property type="evidence" value="ECO:0007669"/>
    <property type="project" value="InterPro"/>
</dbReference>
<evidence type="ECO:0000313" key="10">
    <source>
        <dbReference type="Proteomes" id="UP000260835"/>
    </source>
</evidence>
<dbReference type="InterPro" id="IPR003661">
    <property type="entry name" value="HisK_dim/P_dom"/>
</dbReference>
<comment type="catalytic activity">
    <reaction evidence="1">
        <text>ATP + protein L-histidine = ADP + protein N-phospho-L-histidine.</text>
        <dbReference type="EC" id="2.7.13.3"/>
    </reaction>
</comment>
<dbReference type="PROSITE" id="PS50109">
    <property type="entry name" value="HIS_KIN"/>
    <property type="match status" value="1"/>
</dbReference>
<sequence length="430" mass="49550">MVVFHHYRHYEGLRLLPSVCEEIIIQQTLIKQDIQDECNRILNNALYAEVNRVSQYIPDGKEIAGGTQNDSVPSITYLYDGLYQLGIKYSIQEIDSIVGMQLRERKIFSDYTILSINPETHSIYDKSNDCKLFQFGIIQSSIIPTRLDFSYGIQIALNSPYLHIIKRLGLLLILTVLLVVFVISCIAYQIRIIVRINKISQIREDFSYAMVHDMKTPLSTILTALSFLQGGKLDNKPETKEKFFNIAKEEANHLLTLTNKVLTISKLENNKLEMSLEKIMLEPMFDRLSEKFRVKSLKPVFFEFDFQVNEIYADAEYIEEVFSNMIDNSIKYSKERVNIKISSSSNDLYNIIKICDDGLGISEKDLRNIFDKYERVAASRSRKKQTAGFGLGLNFVQQVVEAHNGRIIVNSIKGEFTEFIIYLPQIIENL</sequence>
<protein>
    <recommendedName>
        <fullName evidence="2">histidine kinase</fullName>
        <ecNumber evidence="2">2.7.13.3</ecNumber>
    </recommendedName>
</protein>
<organism evidence="9 10">
    <name type="scientific">Prevotella disiens</name>
    <dbReference type="NCBI Taxonomy" id="28130"/>
    <lineage>
        <taxon>Bacteria</taxon>
        <taxon>Pseudomonadati</taxon>
        <taxon>Bacteroidota</taxon>
        <taxon>Bacteroidia</taxon>
        <taxon>Bacteroidales</taxon>
        <taxon>Prevotellaceae</taxon>
        <taxon>Prevotella</taxon>
    </lineage>
</organism>
<dbReference type="SUPFAM" id="SSF47384">
    <property type="entry name" value="Homodimeric domain of signal transducing histidine kinase"/>
    <property type="match status" value="1"/>
</dbReference>
<feature type="domain" description="Histidine kinase" evidence="8">
    <location>
        <begin position="209"/>
        <end position="427"/>
    </location>
</feature>
<evidence type="ECO:0000256" key="6">
    <source>
        <dbReference type="ARBA" id="ARBA00023012"/>
    </source>
</evidence>
<dbReference type="SMART" id="SM00387">
    <property type="entry name" value="HATPase_c"/>
    <property type="match status" value="1"/>
</dbReference>
<evidence type="ECO:0000256" key="7">
    <source>
        <dbReference type="SAM" id="Phobius"/>
    </source>
</evidence>
<dbReference type="InterPro" id="IPR050736">
    <property type="entry name" value="Sensor_HK_Regulatory"/>
</dbReference>
<keyword evidence="4" id="KW-0808">Transferase</keyword>
<comment type="caution">
    <text evidence="9">The sequence shown here is derived from an EMBL/GenBank/DDBJ whole genome shotgun (WGS) entry which is preliminary data.</text>
</comment>
<reference evidence="9 10" key="1">
    <citation type="submission" date="2018-08" db="EMBL/GenBank/DDBJ databases">
        <title>A genome reference for cultivated species of the human gut microbiota.</title>
        <authorList>
            <person name="Zou Y."/>
            <person name="Xue W."/>
            <person name="Luo G."/>
        </authorList>
    </citation>
    <scope>NUCLEOTIDE SEQUENCE [LARGE SCALE GENOMIC DNA]</scope>
    <source>
        <strain evidence="9 10">TF09-12</strain>
    </source>
</reference>
<evidence type="ECO:0000256" key="1">
    <source>
        <dbReference type="ARBA" id="ARBA00000085"/>
    </source>
</evidence>
<evidence type="ECO:0000256" key="4">
    <source>
        <dbReference type="ARBA" id="ARBA00022679"/>
    </source>
</evidence>
<feature type="transmembrane region" description="Helical" evidence="7">
    <location>
        <begin position="168"/>
        <end position="190"/>
    </location>
</feature>
<keyword evidence="3" id="KW-0597">Phosphoprotein</keyword>
<proteinExistence type="predicted"/>
<dbReference type="EC" id="2.7.13.3" evidence="2"/>
<dbReference type="PANTHER" id="PTHR43711:SF26">
    <property type="entry name" value="SENSOR HISTIDINE KINASE RCSC"/>
    <property type="match status" value="1"/>
</dbReference>
<dbReference type="SMART" id="SM00388">
    <property type="entry name" value="HisKA"/>
    <property type="match status" value="1"/>
</dbReference>
<dbReference type="EMBL" id="QSRD01000143">
    <property type="protein sequence ID" value="RGK91423.1"/>
    <property type="molecule type" value="Genomic_DNA"/>
</dbReference>
<name>A0A3E4QB97_9BACT</name>
<dbReference type="PANTHER" id="PTHR43711">
    <property type="entry name" value="TWO-COMPONENT HISTIDINE KINASE"/>
    <property type="match status" value="1"/>
</dbReference>
<dbReference type="InterPro" id="IPR005467">
    <property type="entry name" value="His_kinase_dom"/>
</dbReference>
<dbReference type="CDD" id="cd00082">
    <property type="entry name" value="HisKA"/>
    <property type="match status" value="1"/>
</dbReference>
<dbReference type="Gene3D" id="1.10.287.130">
    <property type="match status" value="1"/>
</dbReference>
<dbReference type="PRINTS" id="PR00344">
    <property type="entry name" value="BCTRLSENSOR"/>
</dbReference>
<accession>A0A3E4QB97</accession>